<dbReference type="InterPro" id="IPR005158">
    <property type="entry name" value="BTAD"/>
</dbReference>
<dbReference type="PANTHER" id="PTHR35807">
    <property type="entry name" value="TRANSCRIPTIONAL REGULATOR REDD-RELATED"/>
    <property type="match status" value="1"/>
</dbReference>
<dbReference type="Gene3D" id="1.10.10.10">
    <property type="entry name" value="Winged helix-like DNA-binding domain superfamily/Winged helix DNA-binding domain"/>
    <property type="match status" value="1"/>
</dbReference>
<dbReference type="InterPro" id="IPR036388">
    <property type="entry name" value="WH-like_DNA-bd_sf"/>
</dbReference>
<dbReference type="SUPFAM" id="SSF48452">
    <property type="entry name" value="TPR-like"/>
    <property type="match status" value="1"/>
</dbReference>
<dbReference type="RefSeq" id="WP_210664000.1">
    <property type="nucleotide sequence ID" value="NZ_JAGKSP010000023.1"/>
</dbReference>
<keyword evidence="2" id="KW-0804">Transcription</keyword>
<proteinExistence type="predicted"/>
<organism evidence="4 5">
    <name type="scientific">Paenibacillus lignilyticus</name>
    <dbReference type="NCBI Taxonomy" id="1172615"/>
    <lineage>
        <taxon>Bacteria</taxon>
        <taxon>Bacillati</taxon>
        <taxon>Bacillota</taxon>
        <taxon>Bacilli</taxon>
        <taxon>Bacillales</taxon>
        <taxon>Paenibacillaceae</taxon>
        <taxon>Paenibacillus</taxon>
    </lineage>
</organism>
<dbReference type="InterPro" id="IPR051677">
    <property type="entry name" value="AfsR-DnrI-RedD_regulator"/>
</dbReference>
<dbReference type="SMART" id="SM01043">
    <property type="entry name" value="BTAD"/>
    <property type="match status" value="1"/>
</dbReference>
<comment type="caution">
    <text evidence="4">The sequence shown here is derived from an EMBL/GenBank/DDBJ whole genome shotgun (WGS) entry which is preliminary data.</text>
</comment>
<keyword evidence="5" id="KW-1185">Reference proteome</keyword>
<dbReference type="Gene3D" id="1.25.40.10">
    <property type="entry name" value="Tetratricopeptide repeat domain"/>
    <property type="match status" value="1"/>
</dbReference>
<keyword evidence="1" id="KW-0805">Transcription regulation</keyword>
<dbReference type="InterPro" id="IPR011990">
    <property type="entry name" value="TPR-like_helical_dom_sf"/>
</dbReference>
<evidence type="ECO:0000256" key="2">
    <source>
        <dbReference type="ARBA" id="ARBA00023163"/>
    </source>
</evidence>
<evidence type="ECO:0000259" key="3">
    <source>
        <dbReference type="SMART" id="SM01043"/>
    </source>
</evidence>
<dbReference type="Pfam" id="PF03704">
    <property type="entry name" value="BTAD"/>
    <property type="match status" value="1"/>
</dbReference>
<dbReference type="InterPro" id="IPR016032">
    <property type="entry name" value="Sig_transdc_resp-reg_C-effctor"/>
</dbReference>
<feature type="domain" description="Bacterial transcriptional activator" evidence="3">
    <location>
        <begin position="477"/>
        <end position="616"/>
    </location>
</feature>
<sequence length="618" mass="70727">MKQPNKVKSNQDGWLMEVLKAEQTILDGQMPAITQLLAIPADIRMKSPLLLRAECEDGLLRGRLIETKQRLEAALRGFAAQADDSSMLTMMAMLGLLYEQVGDKQESKPVMALLAQEWERNPENCSGFVPWALAHAAANGSANYEMAQRLFIMSAERFREEGKPIWMGFVLLDRLLFDPLEKEHPDWQLWLHWLKRHMANNTSGAVLVHLLTSKEPAAELCAMLPERFAYLSKAILMQQPDENLPADLTEDIENTIFASGARLRRLLQEGQLAQAEQFYPKLDRLRKLVSTPAIDRLAAELKQSMQEQANVEAHTITFFAQEQIQQQQLTELDQQLGAGLLIKDDMQQSAEPLPASDNDHVNDKEHAAETATAKWRVQLIDGISFSTPEGKLAEPIWKRRKAGELFVYLLLQPGYKANREQVIERVFGEGDPAKRSNQLYVTLHDLRSSLKELGMPEDLVYAKRGVVGITELTFEAIDVESYLTLSRVGDQLWMDDREEACRLYDKALPLYGLLGTELPYAEWLERVREQLLDRQTNMIKRIAGYYGELHDEARVEQCLAEWIALRPEQEEAYEAMIRLCLRGDRRIEAIGWYRRLERVCKEELGSEPLEEVRSLLWN</sequence>
<gene>
    <name evidence="4" type="ORF">I8J30_29375</name>
</gene>
<evidence type="ECO:0000313" key="4">
    <source>
        <dbReference type="EMBL" id="MBP3966803.1"/>
    </source>
</evidence>
<evidence type="ECO:0000313" key="5">
    <source>
        <dbReference type="Proteomes" id="UP000673394"/>
    </source>
</evidence>
<name>A0ABS5CLR7_9BACL</name>
<dbReference type="SUPFAM" id="SSF46894">
    <property type="entry name" value="C-terminal effector domain of the bipartite response regulators"/>
    <property type="match status" value="1"/>
</dbReference>
<reference evidence="4 5" key="1">
    <citation type="submission" date="2021-04" db="EMBL/GenBank/DDBJ databases">
        <title>Paenibacillus sp. DLE-14 whole genome sequence.</title>
        <authorList>
            <person name="Ham Y.J."/>
        </authorList>
    </citation>
    <scope>NUCLEOTIDE SEQUENCE [LARGE SCALE GENOMIC DNA]</scope>
    <source>
        <strain evidence="4 5">DLE-14</strain>
    </source>
</reference>
<dbReference type="EMBL" id="JAGKSP010000023">
    <property type="protein sequence ID" value="MBP3966803.1"/>
    <property type="molecule type" value="Genomic_DNA"/>
</dbReference>
<evidence type="ECO:0000256" key="1">
    <source>
        <dbReference type="ARBA" id="ARBA00023015"/>
    </source>
</evidence>
<dbReference type="Proteomes" id="UP000673394">
    <property type="component" value="Unassembled WGS sequence"/>
</dbReference>
<accession>A0ABS5CLR7</accession>
<protein>
    <recommendedName>
        <fullName evidence="3">Bacterial transcriptional activator domain-containing protein</fullName>
    </recommendedName>
</protein>